<dbReference type="PANTHER" id="PTHR42760:SF37">
    <property type="entry name" value="CLAVALDEHYDE DEHYDROGENASE"/>
    <property type="match status" value="1"/>
</dbReference>
<dbReference type="Pfam" id="PF00106">
    <property type="entry name" value="adh_short"/>
    <property type="match status" value="1"/>
</dbReference>
<dbReference type="InterPro" id="IPR002347">
    <property type="entry name" value="SDR_fam"/>
</dbReference>
<gene>
    <name evidence="4" type="primary">fabG_6</name>
    <name evidence="4" type="ORF">LA5096_01774</name>
</gene>
<evidence type="ECO:0000313" key="4">
    <source>
        <dbReference type="EMBL" id="CTQ68337.1"/>
    </source>
</evidence>
<dbReference type="STRING" id="311410.LA5095_04795"/>
<keyword evidence="5" id="KW-1185">Reference proteome</keyword>
<dbReference type="Proteomes" id="UP000049983">
    <property type="component" value="Unassembled WGS sequence"/>
</dbReference>
<reference evidence="5" key="1">
    <citation type="submission" date="2015-07" db="EMBL/GenBank/DDBJ databases">
        <authorList>
            <person name="Rodrigo-Torres Lidia"/>
            <person name="Arahal R.David."/>
        </authorList>
    </citation>
    <scope>NUCLEOTIDE SEQUENCE [LARGE SCALE GENOMIC DNA]</scope>
    <source>
        <strain evidence="5">CECT 5096</strain>
    </source>
</reference>
<dbReference type="SUPFAM" id="SSF51735">
    <property type="entry name" value="NAD(P)-binding Rossmann-fold domains"/>
    <property type="match status" value="1"/>
</dbReference>
<evidence type="ECO:0000256" key="2">
    <source>
        <dbReference type="ARBA" id="ARBA00023002"/>
    </source>
</evidence>
<dbReference type="Gene3D" id="3.40.50.720">
    <property type="entry name" value="NAD(P)-binding Rossmann-like Domain"/>
    <property type="match status" value="1"/>
</dbReference>
<dbReference type="PRINTS" id="PR00081">
    <property type="entry name" value="GDHRDH"/>
</dbReference>
<comment type="similarity">
    <text evidence="1 3">Belongs to the short-chain dehydrogenases/reductases (SDR) family.</text>
</comment>
<evidence type="ECO:0000313" key="5">
    <source>
        <dbReference type="Proteomes" id="UP000049983"/>
    </source>
</evidence>
<accession>A0A0M6ZF95</accession>
<dbReference type="PRINTS" id="PR00080">
    <property type="entry name" value="SDRFAMILY"/>
</dbReference>
<dbReference type="GO" id="GO:0004316">
    <property type="term" value="F:3-oxoacyl-[acyl-carrier-protein] reductase (NADPH) activity"/>
    <property type="evidence" value="ECO:0007669"/>
    <property type="project" value="UniProtKB-EC"/>
</dbReference>
<dbReference type="InterPro" id="IPR036291">
    <property type="entry name" value="NAD(P)-bd_dom_sf"/>
</dbReference>
<name>A0A0M6ZF95_9HYPH</name>
<protein>
    <submittedName>
        <fullName evidence="4">3-oxoacyl-[acyl-carrier-protein] reductase FabG</fullName>
        <ecNumber evidence="4">1.1.1.100</ecNumber>
    </submittedName>
</protein>
<proteinExistence type="inferred from homology"/>
<evidence type="ECO:0000256" key="1">
    <source>
        <dbReference type="ARBA" id="ARBA00006484"/>
    </source>
</evidence>
<dbReference type="AlphaFoldDB" id="A0A0M6ZF95"/>
<dbReference type="EC" id="1.1.1.100" evidence="4"/>
<evidence type="ECO:0000256" key="3">
    <source>
        <dbReference type="RuleBase" id="RU000363"/>
    </source>
</evidence>
<dbReference type="CDD" id="cd05233">
    <property type="entry name" value="SDR_c"/>
    <property type="match status" value="1"/>
</dbReference>
<organism evidence="4 5">
    <name type="scientific">Roseibium album</name>
    <dbReference type="NCBI Taxonomy" id="311410"/>
    <lineage>
        <taxon>Bacteria</taxon>
        <taxon>Pseudomonadati</taxon>
        <taxon>Pseudomonadota</taxon>
        <taxon>Alphaproteobacteria</taxon>
        <taxon>Hyphomicrobiales</taxon>
        <taxon>Stappiaceae</taxon>
        <taxon>Roseibium</taxon>
    </lineage>
</organism>
<dbReference type="PANTHER" id="PTHR42760">
    <property type="entry name" value="SHORT-CHAIN DEHYDROGENASES/REDUCTASES FAMILY MEMBER"/>
    <property type="match status" value="1"/>
</dbReference>
<dbReference type="EMBL" id="CXWC01000003">
    <property type="protein sequence ID" value="CTQ68337.1"/>
    <property type="molecule type" value="Genomic_DNA"/>
</dbReference>
<keyword evidence="2 4" id="KW-0560">Oxidoreductase</keyword>
<dbReference type="FunFam" id="3.40.50.720:FF:000084">
    <property type="entry name" value="Short-chain dehydrogenase reductase"/>
    <property type="match status" value="1"/>
</dbReference>
<sequence length="244" mass="25384">MVTGASRGIGEAAARSLARYGAKVALAARSGDDIERIAADINENGGEAIAITCNVADYRDVESSIAQCVETFGTIDILVNNAGVIEPITRIEASDPDAWGTVIDVNVKGVYHGLRAAAPHMLEKGAGTIINISSGAATGALEGWSHYCSSKAAALSLTRCGEKEFGEKGLRVIGLSPGTVATQMQVDIKASGINPVSQLDPSVHIPAEWVGEAICWLSTEAGDTYRGIDCSLRDEDVRKAAGLV</sequence>